<organism evidence="8 9">
    <name type="scientific">Asticcacaulis excentricus (strain ATCC 15261 / DSM 4724 / KCTC 12464 / NCIMB 9791 / VKM B-1370 / CB 48)</name>
    <dbReference type="NCBI Taxonomy" id="573065"/>
    <lineage>
        <taxon>Bacteria</taxon>
        <taxon>Pseudomonadati</taxon>
        <taxon>Pseudomonadota</taxon>
        <taxon>Alphaproteobacteria</taxon>
        <taxon>Caulobacterales</taxon>
        <taxon>Caulobacteraceae</taxon>
        <taxon>Asticcacaulis</taxon>
    </lineage>
</organism>
<keyword evidence="5" id="KW-1015">Disulfide bond</keyword>
<keyword evidence="2 6" id="KW-0732">Signal</keyword>
<dbReference type="STRING" id="573065.Astex_3319"/>
<dbReference type="Gene3D" id="2.60.40.1180">
    <property type="entry name" value="Golgi alpha-mannosidase II"/>
    <property type="match status" value="1"/>
</dbReference>
<feature type="chain" id="PRO_5003230845" description="Alpha-galactosidase" evidence="6">
    <location>
        <begin position="31"/>
        <end position="652"/>
    </location>
</feature>
<dbReference type="InterPro" id="IPR041233">
    <property type="entry name" value="Melibiase_C"/>
</dbReference>
<dbReference type="Proteomes" id="UP000001492">
    <property type="component" value="Chromosome 2"/>
</dbReference>
<evidence type="ECO:0000256" key="4">
    <source>
        <dbReference type="ARBA" id="ARBA00023295"/>
    </source>
</evidence>
<dbReference type="KEGG" id="aex:Astex_3319"/>
<dbReference type="Pfam" id="PF17801">
    <property type="entry name" value="Melibiase_C"/>
    <property type="match status" value="1"/>
</dbReference>
<dbReference type="OrthoDB" id="9807519at2"/>
<evidence type="ECO:0000313" key="8">
    <source>
        <dbReference type="EMBL" id="ADU14953.1"/>
    </source>
</evidence>
<dbReference type="Gene3D" id="3.20.20.70">
    <property type="entry name" value="Aldolase class I"/>
    <property type="match status" value="1"/>
</dbReference>
<accession>E8RTY2</accession>
<keyword evidence="9" id="KW-1185">Reference proteome</keyword>
<evidence type="ECO:0000256" key="6">
    <source>
        <dbReference type="SAM" id="SignalP"/>
    </source>
</evidence>
<dbReference type="SUPFAM" id="SSF49785">
    <property type="entry name" value="Galactose-binding domain-like"/>
    <property type="match status" value="1"/>
</dbReference>
<comment type="catalytic activity">
    <reaction evidence="5">
        <text>Hydrolysis of terminal, non-reducing alpha-D-galactose residues in alpha-D-galactosides, including galactose oligosaccharides, galactomannans and galactolipids.</text>
        <dbReference type="EC" id="3.2.1.22"/>
    </reaction>
</comment>
<dbReference type="eggNOG" id="COG3345">
    <property type="taxonomic scope" value="Bacteria"/>
</dbReference>
<dbReference type="SUPFAM" id="SSF51445">
    <property type="entry name" value="(Trans)glycosidases"/>
    <property type="match status" value="1"/>
</dbReference>
<reference evidence="9" key="1">
    <citation type="submission" date="2010-12" db="EMBL/GenBank/DDBJ databases">
        <title>Complete sequence of chromosome 2 of Asticcacaulis excentricus CB 48.</title>
        <authorList>
            <consortium name="US DOE Joint Genome Institute"/>
            <person name="Lucas S."/>
            <person name="Copeland A."/>
            <person name="Lapidus A."/>
            <person name="Cheng J.-F."/>
            <person name="Bruce D."/>
            <person name="Goodwin L."/>
            <person name="Pitluck S."/>
            <person name="Teshima H."/>
            <person name="Davenport K."/>
            <person name="Detter J.C."/>
            <person name="Han C."/>
            <person name="Tapia R."/>
            <person name="Land M."/>
            <person name="Hauser L."/>
            <person name="Jeffries C."/>
            <person name="Kyrpides N."/>
            <person name="Ivanova N."/>
            <person name="Ovchinnikova G."/>
            <person name="Brun Y.V."/>
            <person name="Woyke T."/>
        </authorList>
    </citation>
    <scope>NUCLEOTIDE SEQUENCE [LARGE SCALE GENOMIC DNA]</scope>
    <source>
        <strain evidence="9">ATCC 15261 / DSM 4724 / KCTC 12464 / NCIMB 9791 / VKM B-1370 / CB 48</strain>
    </source>
</reference>
<dbReference type="RefSeq" id="WP_013480770.1">
    <property type="nucleotide sequence ID" value="NC_014817.1"/>
</dbReference>
<dbReference type="InterPro" id="IPR013785">
    <property type="entry name" value="Aldolase_TIM"/>
</dbReference>
<dbReference type="InterPro" id="IPR017853">
    <property type="entry name" value="GH"/>
</dbReference>
<dbReference type="SMART" id="SM00776">
    <property type="entry name" value="NPCBM"/>
    <property type="match status" value="1"/>
</dbReference>
<dbReference type="SUPFAM" id="SSF51011">
    <property type="entry name" value="Glycosyl hydrolase domain"/>
    <property type="match status" value="1"/>
</dbReference>
<keyword evidence="4 5" id="KW-0326">Glycosidase</keyword>
<gene>
    <name evidence="8" type="ordered locus">Astex_3319</name>
</gene>
<evidence type="ECO:0000256" key="3">
    <source>
        <dbReference type="ARBA" id="ARBA00022801"/>
    </source>
</evidence>
<feature type="signal peptide" evidence="6">
    <location>
        <begin position="1"/>
        <end position="30"/>
    </location>
</feature>
<dbReference type="CDD" id="cd14792">
    <property type="entry name" value="GH27"/>
    <property type="match status" value="1"/>
</dbReference>
<dbReference type="Pfam" id="PF16499">
    <property type="entry name" value="Melibiase_2"/>
    <property type="match status" value="2"/>
</dbReference>
<dbReference type="EMBL" id="CP002396">
    <property type="protein sequence ID" value="ADU14953.1"/>
    <property type="molecule type" value="Genomic_DNA"/>
</dbReference>
<dbReference type="HOGENOM" id="CLU_013093_3_3_5"/>
<name>E8RTY2_ASTEC</name>
<evidence type="ECO:0000256" key="5">
    <source>
        <dbReference type="RuleBase" id="RU361168"/>
    </source>
</evidence>
<evidence type="ECO:0000313" key="9">
    <source>
        <dbReference type="Proteomes" id="UP000001492"/>
    </source>
</evidence>
<dbReference type="Gene3D" id="2.60.120.1060">
    <property type="entry name" value="NPCBM/NEW2 domain"/>
    <property type="match status" value="1"/>
</dbReference>
<feature type="domain" description="Glycosyl hydrolase family 98 putative carbohydrate-binding module" evidence="7">
    <location>
        <begin position="512"/>
        <end position="652"/>
    </location>
</feature>
<dbReference type="AlphaFoldDB" id="E8RTY2"/>
<proteinExistence type="inferred from homology"/>
<comment type="similarity">
    <text evidence="1 5">Belongs to the glycosyl hydrolase 27 family.</text>
</comment>
<sequence>MTPALRRLRRHAAPVALAVGLALTAASAHAETAATPVVAPLAATGKWSAYSEGRAATPPMGWSSWNAFGTDLTEARVLDSARIIVDSGLAAKGYRYINIDDGWWLKRRQSDGRMQVRIQLFPSAAVGGGEETSLRPFTDRLHKMGLKAGIYSDLGRNACSQAYGGPNTPNLPEGTVLEREVGLYGHIEQDISLYFKDWGFDFIKVDGCGVRAFGADSERVKAGTYRELPPLIDFQSISRTNIPAVRGLYTQIATSLKASNPDGDYVFSLCAWGSADVRAWGKDVGNLSRTSDDLTPSWSRLLTNFDSAATRALYAHPGSWNDPDMLFIGHGEFDAKHLVEARSHFALWAMINAPLLIGYDLSQASPELMQIFGNEAIIALNQDAGGHQAVLAYDSDDVQILIKTVGADPTRKAVALFNRTAEGKDIILTAEHLKYLANQPVKLHDLWAQADQAPFTGEAKFHLDPHQTLIFMASGTPVLSNGQYLSDLPGRVNPAVDGVVVPQADPFIYRMKSPWNGTRGRGDIPAYTGWGGAQADASPHGRQLQIAGKAFRSGIGILANSRLEVRVQPSDRRFEARVGVDDSTLNTTEAVTFAVYGDGKLLVKSQPLRFGQTPQALSADLNGVRLVELVATSASPSANPAAVTWGDAALLK</sequence>
<evidence type="ECO:0000256" key="1">
    <source>
        <dbReference type="ARBA" id="ARBA00009743"/>
    </source>
</evidence>
<dbReference type="InterPro" id="IPR013222">
    <property type="entry name" value="Glyco_hyd_98_carb-bd"/>
</dbReference>
<dbReference type="PRINTS" id="PR00740">
    <property type="entry name" value="GLHYDRLASE27"/>
</dbReference>
<dbReference type="Pfam" id="PF08305">
    <property type="entry name" value="NPCBM"/>
    <property type="match status" value="1"/>
</dbReference>
<protein>
    <recommendedName>
        <fullName evidence="5">Alpha-galactosidase</fullName>
        <ecNumber evidence="5">3.2.1.22</ecNumber>
    </recommendedName>
    <alternativeName>
        <fullName evidence="5">Melibiase</fullName>
    </alternativeName>
</protein>
<dbReference type="EC" id="3.2.1.22" evidence="5"/>
<dbReference type="GO" id="GO:0004557">
    <property type="term" value="F:alpha-galactosidase activity"/>
    <property type="evidence" value="ECO:0007669"/>
    <property type="project" value="UniProtKB-EC"/>
</dbReference>
<dbReference type="InterPro" id="IPR002241">
    <property type="entry name" value="Glyco_hydro_27"/>
</dbReference>
<dbReference type="InterPro" id="IPR013780">
    <property type="entry name" value="Glyco_hydro_b"/>
</dbReference>
<dbReference type="GO" id="GO:0005975">
    <property type="term" value="P:carbohydrate metabolic process"/>
    <property type="evidence" value="ECO:0007669"/>
    <property type="project" value="InterPro"/>
</dbReference>
<evidence type="ECO:0000256" key="2">
    <source>
        <dbReference type="ARBA" id="ARBA00022729"/>
    </source>
</evidence>
<dbReference type="InterPro" id="IPR038637">
    <property type="entry name" value="NPCBM_sf"/>
</dbReference>
<dbReference type="InterPro" id="IPR008979">
    <property type="entry name" value="Galactose-bd-like_sf"/>
</dbReference>
<keyword evidence="3 5" id="KW-0378">Hydrolase</keyword>
<evidence type="ECO:0000259" key="7">
    <source>
        <dbReference type="SMART" id="SM00776"/>
    </source>
</evidence>
<dbReference type="PANTHER" id="PTHR11452:SF80">
    <property type="entry name" value="ALPHA-GALACTOSIDASE 1"/>
    <property type="match status" value="1"/>
</dbReference>
<dbReference type="PANTHER" id="PTHR11452">
    <property type="entry name" value="ALPHA-GALACTOSIDASE/ALPHA-N-ACETYLGALACTOSAMINIDASE"/>
    <property type="match status" value="1"/>
</dbReference>